<feature type="transmembrane region" description="Helical" evidence="1">
    <location>
        <begin position="7"/>
        <end position="27"/>
    </location>
</feature>
<dbReference type="Pfam" id="PF00892">
    <property type="entry name" value="EamA"/>
    <property type="match status" value="2"/>
</dbReference>
<feature type="transmembrane region" description="Helical" evidence="1">
    <location>
        <begin position="126"/>
        <end position="145"/>
    </location>
</feature>
<dbReference type="SUPFAM" id="SSF103481">
    <property type="entry name" value="Multidrug resistance efflux transporter EmrE"/>
    <property type="match status" value="2"/>
</dbReference>
<dbReference type="InterPro" id="IPR037185">
    <property type="entry name" value="EmrE-like"/>
</dbReference>
<feature type="transmembrane region" description="Helical" evidence="1">
    <location>
        <begin position="39"/>
        <end position="58"/>
    </location>
</feature>
<name>J4V384_9GAMM</name>
<evidence type="ECO:0000313" key="3">
    <source>
        <dbReference type="EMBL" id="EJP73002.1"/>
    </source>
</evidence>
<sequence length="292" mass="32655">MLVKLKNINSFIVLSTGAMLIGFAPIFVKWSSLSPSWILFYRMLLALPMLIALNLILNKKFFFKFRNSRSLSMCALASLGFTIDLIIWHWSMNVTSVSNATIIVNSAPIFVAILAYIFYKEEFSSKFIPSFLITYGGIVGLIYFSNSYEAGKLHGDLVVIIAAISYAVYLLILSRLGEEDPFTVIFYTTLFCCLYSIPIGLIESGIQIPEDSYDWINFLLLAFLCQFGGQFLITIGIGKISSSMGAIGLLMQPVTATILAAYFFNELLNIMQIIFIFIALLGIYLARTSIKE</sequence>
<dbReference type="HOGENOM" id="CLU_033863_0_1_6"/>
<feature type="transmembrane region" description="Helical" evidence="1">
    <location>
        <begin position="215"/>
        <end position="237"/>
    </location>
</feature>
<dbReference type="GO" id="GO:0016020">
    <property type="term" value="C:membrane"/>
    <property type="evidence" value="ECO:0007669"/>
    <property type="project" value="InterPro"/>
</dbReference>
<feature type="transmembrane region" description="Helical" evidence="1">
    <location>
        <begin position="244"/>
        <end position="264"/>
    </location>
</feature>
<proteinExistence type="predicted"/>
<feature type="transmembrane region" description="Helical" evidence="1">
    <location>
        <begin position="70"/>
        <end position="90"/>
    </location>
</feature>
<evidence type="ECO:0000313" key="4">
    <source>
        <dbReference type="Proteomes" id="UP000010116"/>
    </source>
</evidence>
<evidence type="ECO:0000259" key="2">
    <source>
        <dbReference type="Pfam" id="PF00892"/>
    </source>
</evidence>
<feature type="transmembrane region" description="Helical" evidence="1">
    <location>
        <begin position="184"/>
        <end position="203"/>
    </location>
</feature>
<keyword evidence="1" id="KW-0812">Transmembrane</keyword>
<gene>
    <name evidence="3" type="ORF">NT02SARS_0923</name>
</gene>
<dbReference type="Proteomes" id="UP000010116">
    <property type="component" value="Unassembled WGS sequence"/>
</dbReference>
<keyword evidence="1" id="KW-1133">Transmembrane helix</keyword>
<evidence type="ECO:0000256" key="1">
    <source>
        <dbReference type="SAM" id="Phobius"/>
    </source>
</evidence>
<reference evidence="3 4" key="1">
    <citation type="journal article" date="2012" name="ISME J.">
        <title>Genomic insights to SAR86, an abundant and uncultivated marine bacterial lineage.</title>
        <authorList>
            <person name="Dupont C.L."/>
            <person name="Rusch D.B."/>
            <person name="Yooseph S."/>
            <person name="Lombardo M.J."/>
            <person name="Richter R.A."/>
            <person name="Valas R."/>
            <person name="Novotny M."/>
            <person name="Yee-Greenbaum J."/>
            <person name="Selengut J.D."/>
            <person name="Haft D.H."/>
            <person name="Halpern A.L."/>
            <person name="Lasken R.S."/>
            <person name="Nealson K."/>
            <person name="Friedman R."/>
            <person name="Venter J.C."/>
        </authorList>
    </citation>
    <scope>NUCLEOTIDE SEQUENCE [LARGE SCALE GENOMIC DNA]</scope>
</reference>
<keyword evidence="1" id="KW-0472">Membrane</keyword>
<feature type="transmembrane region" description="Helical" evidence="1">
    <location>
        <begin position="157"/>
        <end position="177"/>
    </location>
</feature>
<accession>J4V384</accession>
<dbReference type="AlphaFoldDB" id="J4V384"/>
<feature type="domain" description="EamA" evidence="2">
    <location>
        <begin position="155"/>
        <end position="286"/>
    </location>
</feature>
<dbReference type="InterPro" id="IPR000620">
    <property type="entry name" value="EamA_dom"/>
</dbReference>
<dbReference type="EMBL" id="JH611185">
    <property type="protein sequence ID" value="EJP73002.1"/>
    <property type="molecule type" value="Genomic_DNA"/>
</dbReference>
<feature type="transmembrane region" description="Helical" evidence="1">
    <location>
        <begin position="102"/>
        <end position="119"/>
    </location>
</feature>
<dbReference type="PANTHER" id="PTHR22911">
    <property type="entry name" value="ACYL-MALONYL CONDENSING ENZYME-RELATED"/>
    <property type="match status" value="1"/>
</dbReference>
<feature type="domain" description="EamA" evidence="2">
    <location>
        <begin position="13"/>
        <end position="142"/>
    </location>
</feature>
<feature type="transmembrane region" description="Helical" evidence="1">
    <location>
        <begin position="270"/>
        <end position="286"/>
    </location>
</feature>
<protein>
    <recommendedName>
        <fullName evidence="2">EamA domain-containing protein</fullName>
    </recommendedName>
</protein>
<organism evidence="3 4">
    <name type="scientific">SAR86 cluster bacterium SAR86B</name>
    <dbReference type="NCBI Taxonomy" id="1123867"/>
    <lineage>
        <taxon>Bacteria</taxon>
        <taxon>Pseudomonadati</taxon>
        <taxon>Pseudomonadota</taxon>
        <taxon>Gammaproteobacteria</taxon>
        <taxon>SAR86 cluster</taxon>
    </lineage>
</organism>